<dbReference type="EMBL" id="JARJBB010000004">
    <property type="protein sequence ID" value="MDF3298842.1"/>
    <property type="molecule type" value="Genomic_DNA"/>
</dbReference>
<protein>
    <submittedName>
        <fullName evidence="2">Uncharacterized protein</fullName>
    </submittedName>
</protein>
<feature type="region of interest" description="Disordered" evidence="1">
    <location>
        <begin position="1"/>
        <end position="88"/>
    </location>
</feature>
<dbReference type="RefSeq" id="WP_276108401.1">
    <property type="nucleotide sequence ID" value="NZ_JARJBB010000004.1"/>
</dbReference>
<gene>
    <name evidence="2" type="ORF">P3H78_09390</name>
</gene>
<proteinExistence type="predicted"/>
<comment type="caution">
    <text evidence="2">The sequence shown here is derived from an EMBL/GenBank/DDBJ whole genome shotgun (WGS) entry which is preliminary data.</text>
</comment>
<dbReference type="Proteomes" id="UP001221150">
    <property type="component" value="Unassembled WGS sequence"/>
</dbReference>
<reference evidence="2 3" key="1">
    <citation type="submission" date="2023-03" db="EMBL/GenBank/DDBJ databases">
        <title>Draft genome sequence of Streptomyces sp. K1PA1 isolated from peat swamp forest in Thailand.</title>
        <authorList>
            <person name="Klaysubun C."/>
            <person name="Duangmal K."/>
        </authorList>
    </citation>
    <scope>NUCLEOTIDE SEQUENCE [LARGE SCALE GENOMIC DNA]</scope>
    <source>
        <strain evidence="2 3">K1PA1</strain>
    </source>
</reference>
<organism evidence="2 3">
    <name type="scientific">Streptomyces tropicalis</name>
    <dbReference type="NCBI Taxonomy" id="3034234"/>
    <lineage>
        <taxon>Bacteria</taxon>
        <taxon>Bacillati</taxon>
        <taxon>Actinomycetota</taxon>
        <taxon>Actinomycetes</taxon>
        <taxon>Kitasatosporales</taxon>
        <taxon>Streptomycetaceae</taxon>
        <taxon>Streptomyces</taxon>
    </lineage>
</organism>
<accession>A0ABT6A2I0</accession>
<evidence type="ECO:0000313" key="2">
    <source>
        <dbReference type="EMBL" id="MDF3298842.1"/>
    </source>
</evidence>
<evidence type="ECO:0000256" key="1">
    <source>
        <dbReference type="SAM" id="MobiDB-lite"/>
    </source>
</evidence>
<feature type="compositionally biased region" description="Basic and acidic residues" evidence="1">
    <location>
        <begin position="27"/>
        <end position="39"/>
    </location>
</feature>
<keyword evidence="3" id="KW-1185">Reference proteome</keyword>
<sequence>MSTPPSRLPRRAGGARQPGGAFTSIRAADHLAQVERDADPAGLMPRILTDRPWTACPASPPSNASPAGGPGRHSRPPTAARRTAPWRS</sequence>
<name>A0ABT6A2I0_9ACTN</name>
<feature type="compositionally biased region" description="Low complexity" evidence="1">
    <location>
        <begin position="11"/>
        <end position="21"/>
    </location>
</feature>
<evidence type="ECO:0000313" key="3">
    <source>
        <dbReference type="Proteomes" id="UP001221150"/>
    </source>
</evidence>